<feature type="domain" description="N-acetyltransferase" evidence="6">
    <location>
        <begin position="11"/>
        <end position="181"/>
    </location>
</feature>
<reference evidence="7 8" key="1">
    <citation type="submission" date="2024-02" db="EMBL/GenBank/DDBJ databases">
        <title>Roseovarius strain W115 nov., isolated from a marine algae.</title>
        <authorList>
            <person name="Lee M.W."/>
            <person name="Lee J.K."/>
            <person name="Kim J.M."/>
            <person name="Choi D.G."/>
            <person name="Baek J.H."/>
            <person name="Bayburt H."/>
            <person name="Jung J.J."/>
            <person name="Han D.M."/>
            <person name="Jeon C.O."/>
        </authorList>
    </citation>
    <scope>NUCLEOTIDE SEQUENCE [LARGE SCALE GENOMIC DNA]</scope>
    <source>
        <strain evidence="7 8">W115</strain>
    </source>
</reference>
<evidence type="ECO:0000256" key="2">
    <source>
        <dbReference type="ARBA" id="ARBA00022649"/>
    </source>
</evidence>
<dbReference type="PANTHER" id="PTHR36449:SF1">
    <property type="entry name" value="ACETYLTRANSFERASE"/>
    <property type="match status" value="1"/>
</dbReference>
<dbReference type="Gene3D" id="3.40.630.30">
    <property type="match status" value="1"/>
</dbReference>
<dbReference type="InterPro" id="IPR000182">
    <property type="entry name" value="GNAT_dom"/>
</dbReference>
<dbReference type="EC" id="2.3.1.-" evidence="7"/>
<evidence type="ECO:0000256" key="1">
    <source>
        <dbReference type="ARBA" id="ARBA00022491"/>
    </source>
</evidence>
<evidence type="ECO:0000256" key="3">
    <source>
        <dbReference type="ARBA" id="ARBA00022679"/>
    </source>
</evidence>
<dbReference type="PANTHER" id="PTHR36449">
    <property type="entry name" value="ACETYLTRANSFERASE-RELATED"/>
    <property type="match status" value="1"/>
</dbReference>
<comment type="catalytic activity">
    <reaction evidence="5">
        <text>glycyl-tRNA(Gly) + acetyl-CoA = N-acetylglycyl-tRNA(Gly) + CoA + H(+)</text>
        <dbReference type="Rhea" id="RHEA:81867"/>
        <dbReference type="Rhea" id="RHEA-COMP:9683"/>
        <dbReference type="Rhea" id="RHEA-COMP:19766"/>
        <dbReference type="ChEBI" id="CHEBI:15378"/>
        <dbReference type="ChEBI" id="CHEBI:57287"/>
        <dbReference type="ChEBI" id="CHEBI:57288"/>
        <dbReference type="ChEBI" id="CHEBI:78522"/>
        <dbReference type="ChEBI" id="CHEBI:232036"/>
    </reaction>
</comment>
<name>A0ABZ2TDS3_9RHOB</name>
<protein>
    <submittedName>
        <fullName evidence="7">GNAT family N-acetyltransferase</fullName>
        <ecNumber evidence="7">2.3.1.-</ecNumber>
    </submittedName>
</protein>
<dbReference type="SUPFAM" id="SSF55729">
    <property type="entry name" value="Acyl-CoA N-acyltransferases (Nat)"/>
    <property type="match status" value="1"/>
</dbReference>
<dbReference type="RefSeq" id="WP_317054537.1">
    <property type="nucleotide sequence ID" value="NZ_CP146606.1"/>
</dbReference>
<dbReference type="Proteomes" id="UP001281305">
    <property type="component" value="Chromosome"/>
</dbReference>
<evidence type="ECO:0000256" key="5">
    <source>
        <dbReference type="ARBA" id="ARBA00049880"/>
    </source>
</evidence>
<dbReference type="GO" id="GO:0016746">
    <property type="term" value="F:acyltransferase activity"/>
    <property type="evidence" value="ECO:0007669"/>
    <property type="project" value="UniProtKB-KW"/>
</dbReference>
<dbReference type="PROSITE" id="PS51186">
    <property type="entry name" value="GNAT"/>
    <property type="match status" value="1"/>
</dbReference>
<sequence>MPETQAKAAELTISQFDKALHERSAFSCGFEPIDKFLKEALTDHIKTGYLTAFMATEEGQKEVIGFYTLNAFAVSPQHIETPKRPRPPPTIPATYIKAVAVHKDLQGKGIGKALMVHALRQAMEISEKVGSMAIVLDVLRDEAFERRSAFYKGLGFQPMNDPDNVDRVYVSMNDIRATLGA</sequence>
<dbReference type="InterPro" id="IPR016181">
    <property type="entry name" value="Acyl_CoA_acyltransferase"/>
</dbReference>
<keyword evidence="2" id="KW-1277">Toxin-antitoxin system</keyword>
<keyword evidence="1" id="KW-0678">Repressor</keyword>
<dbReference type="EMBL" id="CP146606">
    <property type="protein sequence ID" value="WYK17851.1"/>
    <property type="molecule type" value="Genomic_DNA"/>
</dbReference>
<organism evidence="7 8">
    <name type="scientific">Roseovarius rhodophyticola</name>
    <dbReference type="NCBI Taxonomy" id="3080827"/>
    <lineage>
        <taxon>Bacteria</taxon>
        <taxon>Pseudomonadati</taxon>
        <taxon>Pseudomonadota</taxon>
        <taxon>Alphaproteobacteria</taxon>
        <taxon>Rhodobacterales</taxon>
        <taxon>Roseobacteraceae</taxon>
        <taxon>Roseovarius</taxon>
    </lineage>
</organism>
<keyword evidence="4 7" id="KW-0012">Acyltransferase</keyword>
<keyword evidence="3 7" id="KW-0808">Transferase</keyword>
<accession>A0ABZ2TDS3</accession>
<gene>
    <name evidence="7" type="ORF">RZS32_015875</name>
</gene>
<evidence type="ECO:0000313" key="8">
    <source>
        <dbReference type="Proteomes" id="UP001281305"/>
    </source>
</evidence>
<dbReference type="CDD" id="cd04301">
    <property type="entry name" value="NAT_SF"/>
    <property type="match status" value="1"/>
</dbReference>
<evidence type="ECO:0000313" key="7">
    <source>
        <dbReference type="EMBL" id="WYK17851.1"/>
    </source>
</evidence>
<dbReference type="Pfam" id="PF13508">
    <property type="entry name" value="Acetyltransf_7"/>
    <property type="match status" value="1"/>
</dbReference>
<keyword evidence="8" id="KW-1185">Reference proteome</keyword>
<evidence type="ECO:0000256" key="4">
    <source>
        <dbReference type="ARBA" id="ARBA00023315"/>
    </source>
</evidence>
<proteinExistence type="predicted"/>
<evidence type="ECO:0000259" key="6">
    <source>
        <dbReference type="PROSITE" id="PS51186"/>
    </source>
</evidence>